<dbReference type="GO" id="GO:0016740">
    <property type="term" value="F:transferase activity"/>
    <property type="evidence" value="ECO:0007669"/>
    <property type="project" value="UniProtKB-KW"/>
</dbReference>
<evidence type="ECO:0000256" key="1">
    <source>
        <dbReference type="SAM" id="MobiDB-lite"/>
    </source>
</evidence>
<protein>
    <submittedName>
        <fullName evidence="3">Glycosyltransferase family 2 protein</fullName>
    </submittedName>
</protein>
<evidence type="ECO:0000313" key="3">
    <source>
        <dbReference type="EMBL" id="RXS96769.1"/>
    </source>
</evidence>
<dbReference type="EMBL" id="SDMK01000001">
    <property type="protein sequence ID" value="RXS96769.1"/>
    <property type="molecule type" value="Genomic_DNA"/>
</dbReference>
<comment type="caution">
    <text evidence="3">The sequence shown here is derived from an EMBL/GenBank/DDBJ whole genome shotgun (WGS) entry which is preliminary data.</text>
</comment>
<dbReference type="CDD" id="cd04186">
    <property type="entry name" value="GT_2_like_c"/>
    <property type="match status" value="1"/>
</dbReference>
<name>A0A4Q1SHB5_9BACT</name>
<dbReference type="PANTHER" id="PTHR43179">
    <property type="entry name" value="RHAMNOSYLTRANSFERASE WBBL"/>
    <property type="match status" value="1"/>
</dbReference>
<organism evidence="3 4">
    <name type="scientific">Silvibacterium dinghuense</name>
    <dbReference type="NCBI Taxonomy" id="1560006"/>
    <lineage>
        <taxon>Bacteria</taxon>
        <taxon>Pseudomonadati</taxon>
        <taxon>Acidobacteriota</taxon>
        <taxon>Terriglobia</taxon>
        <taxon>Terriglobales</taxon>
        <taxon>Acidobacteriaceae</taxon>
        <taxon>Silvibacterium</taxon>
    </lineage>
</organism>
<dbReference type="Gene3D" id="3.90.550.10">
    <property type="entry name" value="Spore Coat Polysaccharide Biosynthesis Protein SpsA, Chain A"/>
    <property type="match status" value="1"/>
</dbReference>
<reference evidence="3 4" key="1">
    <citation type="journal article" date="2016" name="Int. J. Syst. Evol. Microbiol.">
        <title>Acidipila dinghuensis sp. nov., an acidobacterium isolated from forest soil.</title>
        <authorList>
            <person name="Jiang Y.W."/>
            <person name="Wang J."/>
            <person name="Chen M.H."/>
            <person name="Lv Y.Y."/>
            <person name="Qiu L.H."/>
        </authorList>
    </citation>
    <scope>NUCLEOTIDE SEQUENCE [LARGE SCALE GENOMIC DNA]</scope>
    <source>
        <strain evidence="3 4">DHOF10</strain>
    </source>
</reference>
<dbReference type="AlphaFoldDB" id="A0A4Q1SHB5"/>
<feature type="domain" description="Glycosyltransferase 2-like" evidence="2">
    <location>
        <begin position="14"/>
        <end position="136"/>
    </location>
</feature>
<dbReference type="InterPro" id="IPR029044">
    <property type="entry name" value="Nucleotide-diphossugar_trans"/>
</dbReference>
<proteinExistence type="predicted"/>
<gene>
    <name evidence="3" type="ORF">ESZ00_02120</name>
</gene>
<evidence type="ECO:0000313" key="4">
    <source>
        <dbReference type="Proteomes" id="UP000290253"/>
    </source>
</evidence>
<evidence type="ECO:0000259" key="2">
    <source>
        <dbReference type="Pfam" id="PF00535"/>
    </source>
</evidence>
<dbReference type="SUPFAM" id="SSF53448">
    <property type="entry name" value="Nucleotide-diphospho-sugar transferases"/>
    <property type="match status" value="1"/>
</dbReference>
<accession>A0A4Q1SHB5</accession>
<dbReference type="PANTHER" id="PTHR43179:SF7">
    <property type="entry name" value="RHAMNOSYLTRANSFERASE WBBL"/>
    <property type="match status" value="1"/>
</dbReference>
<dbReference type="OrthoDB" id="9813495at2"/>
<feature type="region of interest" description="Disordered" evidence="1">
    <location>
        <begin position="300"/>
        <end position="334"/>
    </location>
</feature>
<keyword evidence="3" id="KW-0808">Transferase</keyword>
<sequence length="334" mass="37797">MVPLTSQPSAPDVSILIVSFNTRDVLRECLQSIERESGGLRVEVSIVDNHSSDGSPEMIEREFPGVRLMRSQTNLGFGAANNAALEGCTGRYIVLLNSDAFLCPDALRLAVKHMDENPQVGLGGGRLVGRDFSWQPSARMFPGILSDLSVMTGLAGRYPKSRIFGYFDRTWADQSLPSEVDWVPGAFSIIRADLLTRIGFFDPAFFLYSEEVDLCRRIQAARYRIWYWPDITVIHIGGESSRQVKSLEMSTTGAQLVLWRMRSTLLYYRKHHGSKAWLARMLELTLYRLTALRNSFSKDPRRVARAQNSRNQARLMHQAWQDTKGGRVSPPRPW</sequence>
<dbReference type="Pfam" id="PF00535">
    <property type="entry name" value="Glycos_transf_2"/>
    <property type="match status" value="1"/>
</dbReference>
<dbReference type="InterPro" id="IPR001173">
    <property type="entry name" value="Glyco_trans_2-like"/>
</dbReference>
<dbReference type="Proteomes" id="UP000290253">
    <property type="component" value="Unassembled WGS sequence"/>
</dbReference>
<keyword evidence="4" id="KW-1185">Reference proteome</keyword>
<dbReference type="RefSeq" id="WP_129206552.1">
    <property type="nucleotide sequence ID" value="NZ_BMGU01000001.1"/>
</dbReference>